<evidence type="ECO:0000313" key="2">
    <source>
        <dbReference type="Proteomes" id="UP000312512"/>
    </source>
</evidence>
<gene>
    <name evidence="1" type="ORF">FH608_024020</name>
</gene>
<accession>A0A5P9YN46</accession>
<dbReference type="OrthoDB" id="3538007at2"/>
<proteinExistence type="predicted"/>
<dbReference type="AlphaFoldDB" id="A0A5C4WB75"/>
<evidence type="ECO:0000313" key="1">
    <source>
        <dbReference type="EMBL" id="KAB8192573.1"/>
    </source>
</evidence>
<reference evidence="1 2" key="1">
    <citation type="submission" date="2019-10" db="EMBL/GenBank/DDBJ databases">
        <title>Nonomuraea sp. nov., isolated from Phyllanthus amarus.</title>
        <authorList>
            <person name="Klykleung N."/>
            <person name="Tanasupawat S."/>
        </authorList>
    </citation>
    <scope>NUCLEOTIDE SEQUENCE [LARGE SCALE GENOMIC DNA]</scope>
    <source>
        <strain evidence="1 2">PA1-10</strain>
    </source>
</reference>
<dbReference type="EMBL" id="VDLX02000009">
    <property type="protein sequence ID" value="KAB8192573.1"/>
    <property type="molecule type" value="Genomic_DNA"/>
</dbReference>
<dbReference type="RefSeq" id="WP_139632846.1">
    <property type="nucleotide sequence ID" value="NZ_CP045572.1"/>
</dbReference>
<accession>A0A5C4WB75</accession>
<name>A0A5C4WB75_9ACTN</name>
<dbReference type="Proteomes" id="UP000312512">
    <property type="component" value="Unassembled WGS sequence"/>
</dbReference>
<keyword evidence="2" id="KW-1185">Reference proteome</keyword>
<comment type="caution">
    <text evidence="1">The sequence shown here is derived from an EMBL/GenBank/DDBJ whole genome shotgun (WGS) entry which is preliminary data.</text>
</comment>
<protein>
    <submittedName>
        <fullName evidence="1">Uncharacterized protein</fullName>
    </submittedName>
</protein>
<organism evidence="1 2">
    <name type="scientific">Nonomuraea phyllanthi</name>
    <dbReference type="NCBI Taxonomy" id="2219224"/>
    <lineage>
        <taxon>Bacteria</taxon>
        <taxon>Bacillati</taxon>
        <taxon>Actinomycetota</taxon>
        <taxon>Actinomycetes</taxon>
        <taxon>Streptosporangiales</taxon>
        <taxon>Streptosporangiaceae</taxon>
        <taxon>Nonomuraea</taxon>
    </lineage>
</organism>
<sequence>MFPRFALAAAALAVMLAPSPALAQPSDGWHDEAHWGSVTVSADRKHITVCDLKADGLSVRAEYATTYLQTWTVVDANGARPGCGTDTTFLSRITVFKLCQVHPFDTCLPSVWISRSTLR</sequence>